<dbReference type="EMBL" id="LR796415">
    <property type="protein sequence ID" value="CAB4143181.1"/>
    <property type="molecule type" value="Genomic_DNA"/>
</dbReference>
<organism evidence="1">
    <name type="scientific">uncultured Caudovirales phage</name>
    <dbReference type="NCBI Taxonomy" id="2100421"/>
    <lineage>
        <taxon>Viruses</taxon>
        <taxon>Duplodnaviria</taxon>
        <taxon>Heunggongvirae</taxon>
        <taxon>Uroviricota</taxon>
        <taxon>Caudoviricetes</taxon>
        <taxon>Peduoviridae</taxon>
        <taxon>Maltschvirus</taxon>
        <taxon>Maltschvirus maltsch</taxon>
    </lineage>
</organism>
<protein>
    <submittedName>
        <fullName evidence="1">Uncharacterized protein</fullName>
    </submittedName>
</protein>
<gene>
    <name evidence="1" type="ORF">UFOVP434_91</name>
</gene>
<proteinExistence type="predicted"/>
<name>A0A6J5MAL6_9CAUD</name>
<evidence type="ECO:0000313" key="1">
    <source>
        <dbReference type="EMBL" id="CAB4143181.1"/>
    </source>
</evidence>
<accession>A0A6J5MAL6</accession>
<reference evidence="1" key="1">
    <citation type="submission" date="2020-04" db="EMBL/GenBank/DDBJ databases">
        <authorList>
            <person name="Chiriac C."/>
            <person name="Salcher M."/>
            <person name="Ghai R."/>
            <person name="Kavagutti S V."/>
        </authorList>
    </citation>
    <scope>NUCLEOTIDE SEQUENCE</scope>
</reference>
<sequence length="117" mass="13504">MPSYDNSFWGFFSVDTGEITEGTDRSHHGTLARELGYQSKENYIKKTNSVAFDVPIDYSCSRADFICKSTKCRDTIAAITQFLICYRNKYDIKYIDITGYDSLPLPVETVDEFFDKY</sequence>